<keyword evidence="2" id="KW-0732">Signal</keyword>
<comment type="caution">
    <text evidence="5">The sequence shown here is derived from an EMBL/GenBank/DDBJ whole genome shotgun (WGS) entry which is preliminary data.</text>
</comment>
<dbReference type="InterPro" id="IPR032675">
    <property type="entry name" value="LRR_dom_sf"/>
</dbReference>
<dbReference type="PANTHER" id="PTHR24369:SF210">
    <property type="entry name" value="CHAOPTIN-RELATED"/>
    <property type="match status" value="1"/>
</dbReference>
<keyword evidence="1" id="KW-0433">Leucine-rich repeat</keyword>
<feature type="transmembrane region" description="Helical" evidence="4">
    <location>
        <begin position="542"/>
        <end position="567"/>
    </location>
</feature>
<reference evidence="5 6" key="1">
    <citation type="journal article" date="2021" name="BMC Biol.">
        <title>Horizontally acquired antibacterial genes associated with adaptive radiation of ladybird beetles.</title>
        <authorList>
            <person name="Li H.S."/>
            <person name="Tang X.F."/>
            <person name="Huang Y.H."/>
            <person name="Xu Z.Y."/>
            <person name="Chen M.L."/>
            <person name="Du X.Y."/>
            <person name="Qiu B.Y."/>
            <person name="Chen P.T."/>
            <person name="Zhang W."/>
            <person name="Slipinski A."/>
            <person name="Escalona H.E."/>
            <person name="Waterhouse R.M."/>
            <person name="Zwick A."/>
            <person name="Pang H."/>
        </authorList>
    </citation>
    <scope>NUCLEOTIDE SEQUENCE [LARGE SCALE GENOMIC DNA]</scope>
    <source>
        <strain evidence="5">SYSU2018</strain>
    </source>
</reference>
<organism evidence="5 6">
    <name type="scientific">Cryptolaemus montrouzieri</name>
    <dbReference type="NCBI Taxonomy" id="559131"/>
    <lineage>
        <taxon>Eukaryota</taxon>
        <taxon>Metazoa</taxon>
        <taxon>Ecdysozoa</taxon>
        <taxon>Arthropoda</taxon>
        <taxon>Hexapoda</taxon>
        <taxon>Insecta</taxon>
        <taxon>Pterygota</taxon>
        <taxon>Neoptera</taxon>
        <taxon>Endopterygota</taxon>
        <taxon>Coleoptera</taxon>
        <taxon>Polyphaga</taxon>
        <taxon>Cucujiformia</taxon>
        <taxon>Coccinelloidea</taxon>
        <taxon>Coccinellidae</taxon>
        <taxon>Scymninae</taxon>
        <taxon>Scymnini</taxon>
        <taxon>Cryptolaemus</taxon>
    </lineage>
</organism>
<keyword evidence="3" id="KW-0677">Repeat</keyword>
<evidence type="ECO:0000256" key="1">
    <source>
        <dbReference type="ARBA" id="ARBA00022614"/>
    </source>
</evidence>
<proteinExistence type="predicted"/>
<evidence type="ECO:0000256" key="2">
    <source>
        <dbReference type="ARBA" id="ARBA00022729"/>
    </source>
</evidence>
<evidence type="ECO:0000313" key="5">
    <source>
        <dbReference type="EMBL" id="KAL3267701.1"/>
    </source>
</evidence>
<keyword evidence="4" id="KW-0812">Transmembrane</keyword>
<gene>
    <name evidence="5" type="ORF">HHI36_006833</name>
</gene>
<evidence type="ECO:0000313" key="6">
    <source>
        <dbReference type="Proteomes" id="UP001516400"/>
    </source>
</evidence>
<evidence type="ECO:0000256" key="3">
    <source>
        <dbReference type="ARBA" id="ARBA00022737"/>
    </source>
</evidence>
<dbReference type="Gene3D" id="3.80.10.10">
    <property type="entry name" value="Ribonuclease Inhibitor"/>
    <property type="match status" value="1"/>
</dbReference>
<dbReference type="PANTHER" id="PTHR24369">
    <property type="entry name" value="ANTIGEN BSP, PUTATIVE-RELATED"/>
    <property type="match status" value="1"/>
</dbReference>
<sequence length="692" mass="79126">MKKYSKNYEVSKEKIGEKPHRKKWFSFPHNYGLWYMRDNRNLSGLVGIFVFVSMMAIFFFTSDNIRSSATVESSPRMLESLGDANLEVKKCCLRESDTITCSNVTSDSIEEVQMEINNLAKKDPVATLIFDGLQDSISVIKQNWLENVTMNLSSLTIRKTYMPTINENSFYGGPFTTLNDLLFEDIGNISISKTSFSGLNSLTSLSMRGRSQIIYAEECTLDNLPSLTIIQLQECMTDAQVLKNLTGGFECSLISSMQTLDISQNQFNKLLGYSFSRLPSLISLYAQNSDLSNGLDVDVFRSISPTQIFLTNTQLTTLPEGIFDPYKMKQNSLKLLGNQWNCTCSFQWFQNLYLKSGLFDSNETLICYFNNDEYDLGNFSFCPDETSTMVSTTQTIFTPPLTSETSNDTTPTPNEYKEIQCFPANKTDSKSFKVSDTRTIYLGMKNTEVEFQQINNEAKYKVIVKQPLGDDIVFVYINKDGWILCLSDLGDSFFLERLKFGETYIVCFLEATQHTVSPTNCQSLSVPEEWSMQTWLRNESKLPFIVGTISGALFTLIFPLMCMFFYMKRNPNILYGKENVIVVERKPSNKRQSMEERNYEKPPSFSSWSDGYLTPKHYESVENVHIPCIDQFPPSFFRRPRIRPGYNVVGQKQEEAGPSSDTDIYESVNIFPSPCLNRYINSYNSHNYYNSL</sequence>
<keyword evidence="4" id="KW-0472">Membrane</keyword>
<dbReference type="InterPro" id="IPR050541">
    <property type="entry name" value="LRR_TM_domain-containing"/>
</dbReference>
<evidence type="ECO:0000256" key="4">
    <source>
        <dbReference type="SAM" id="Phobius"/>
    </source>
</evidence>
<dbReference type="AlphaFoldDB" id="A0ABD2MNN1"/>
<accession>A0ABD2MNN1</accession>
<feature type="transmembrane region" description="Helical" evidence="4">
    <location>
        <begin position="42"/>
        <end position="60"/>
    </location>
</feature>
<dbReference type="Proteomes" id="UP001516400">
    <property type="component" value="Unassembled WGS sequence"/>
</dbReference>
<dbReference type="SUPFAM" id="SSF52058">
    <property type="entry name" value="L domain-like"/>
    <property type="match status" value="1"/>
</dbReference>
<keyword evidence="4" id="KW-1133">Transmembrane helix</keyword>
<keyword evidence="6" id="KW-1185">Reference proteome</keyword>
<name>A0ABD2MNN1_9CUCU</name>
<protein>
    <submittedName>
        <fullName evidence="5">Uncharacterized protein</fullName>
    </submittedName>
</protein>
<dbReference type="EMBL" id="JABFTP020000021">
    <property type="protein sequence ID" value="KAL3267701.1"/>
    <property type="molecule type" value="Genomic_DNA"/>
</dbReference>